<dbReference type="SUPFAM" id="SSF51604">
    <property type="entry name" value="Enolase C-terminal domain-like"/>
    <property type="match status" value="1"/>
</dbReference>
<organism evidence="8 9">
    <name type="scientific">Weissella confusa</name>
    <name type="common">Lactobacillus confusus</name>
    <dbReference type="NCBI Taxonomy" id="1583"/>
    <lineage>
        <taxon>Bacteria</taxon>
        <taxon>Bacillati</taxon>
        <taxon>Bacillota</taxon>
        <taxon>Bacilli</taxon>
        <taxon>Lactobacillales</taxon>
        <taxon>Lactobacillaceae</taxon>
        <taxon>Weissella</taxon>
    </lineage>
</organism>
<evidence type="ECO:0000313" key="9">
    <source>
        <dbReference type="Proteomes" id="UP000650485"/>
    </source>
</evidence>
<dbReference type="Pfam" id="PF02746">
    <property type="entry name" value="MR_MLE_N"/>
    <property type="match status" value="1"/>
</dbReference>
<dbReference type="GO" id="GO:0043748">
    <property type="term" value="F:O-succinylbenzoate synthase activity"/>
    <property type="evidence" value="ECO:0007669"/>
    <property type="project" value="UniProtKB-EC"/>
</dbReference>
<proteinExistence type="predicted"/>
<dbReference type="Pfam" id="PF13378">
    <property type="entry name" value="MR_MLE_C"/>
    <property type="match status" value="1"/>
</dbReference>
<dbReference type="InterPro" id="IPR013342">
    <property type="entry name" value="Mandelate_racemase_C"/>
</dbReference>
<dbReference type="SFLD" id="SFLDG00180">
    <property type="entry name" value="muconate_cycloisomerase"/>
    <property type="match status" value="1"/>
</dbReference>
<dbReference type="Gene3D" id="3.30.390.10">
    <property type="entry name" value="Enolase-like, N-terminal domain"/>
    <property type="match status" value="1"/>
</dbReference>
<dbReference type="SFLD" id="SFLDF00009">
    <property type="entry name" value="o-succinylbenzoate_synthase"/>
    <property type="match status" value="1"/>
</dbReference>
<dbReference type="NCBIfam" id="TIGR01928">
    <property type="entry name" value="menC_lowGC_arch"/>
    <property type="match status" value="1"/>
</dbReference>
<name>A0A413FP35_WEICO</name>
<dbReference type="Gene3D" id="3.20.20.120">
    <property type="entry name" value="Enolase-like C-terminal domain"/>
    <property type="match status" value="1"/>
</dbReference>
<dbReference type="EC" id="4.2.1.113" evidence="5 6"/>
<evidence type="ECO:0000259" key="7">
    <source>
        <dbReference type="SMART" id="SM00922"/>
    </source>
</evidence>
<dbReference type="InterPro" id="IPR013341">
    <property type="entry name" value="Mandelate_racemase_N_dom"/>
</dbReference>
<comment type="caution">
    <text evidence="8">The sequence shown here is derived from an EMBL/GenBank/DDBJ whole genome shotgun (WGS) entry which is preliminary data.</text>
</comment>
<sequence>MLTMRIEQIELRPLMLRLKQPFKTAHDVTYDRPLTLVAMTVDGVIGYGDVQSFIDHSYASESHAESITEIERLAPMLLGEDFATPADIANWLAEQSTLSFAKAGLEMAFYDAYGKAMHQSLQQLIDGTASEIAVGIAIGIADTEMALMTSVEEAVDQGYRRIKLKIDSQTDLQMLKTVISQFPHQQFSVDANASWQSADFARLQQLEAAGIFMIEQPFAIDDWQAHQQAQARLQMHISLDESLNELADVKRALADQTADAFTIKQAKIGGITAAKTAIELALAAGKLPWLGGMLSSGLGRAVDAALASIPGANSIPSDNSQADRYFERDIILDAPVLHAGLLPVPTEPGIGVALDWEAIHALQTAPIIIFKA</sequence>
<dbReference type="PANTHER" id="PTHR48073">
    <property type="entry name" value="O-SUCCINYLBENZOATE SYNTHASE-RELATED"/>
    <property type="match status" value="1"/>
</dbReference>
<gene>
    <name evidence="8" type="primary">menC</name>
    <name evidence="8" type="ORF">H7R52_08440</name>
</gene>
<comment type="cofactor">
    <cofactor evidence="1">
        <name>a divalent metal cation</name>
        <dbReference type="ChEBI" id="CHEBI:60240"/>
    </cofactor>
</comment>
<evidence type="ECO:0000256" key="2">
    <source>
        <dbReference type="ARBA" id="ARBA00022723"/>
    </source>
</evidence>
<dbReference type="SFLD" id="SFLDS00001">
    <property type="entry name" value="Enolase"/>
    <property type="match status" value="1"/>
</dbReference>
<dbReference type="SUPFAM" id="SSF54826">
    <property type="entry name" value="Enolase N-terminal domain-like"/>
    <property type="match status" value="1"/>
</dbReference>
<dbReference type="GO" id="GO:0016854">
    <property type="term" value="F:racemase and epimerase activity"/>
    <property type="evidence" value="ECO:0007669"/>
    <property type="project" value="UniProtKB-ARBA"/>
</dbReference>
<dbReference type="GO" id="GO:0009234">
    <property type="term" value="P:menaquinone biosynthetic process"/>
    <property type="evidence" value="ECO:0007669"/>
    <property type="project" value="UniProtKB-UniRule"/>
</dbReference>
<evidence type="ECO:0000256" key="6">
    <source>
        <dbReference type="NCBIfam" id="TIGR01928"/>
    </source>
</evidence>
<evidence type="ECO:0000256" key="1">
    <source>
        <dbReference type="ARBA" id="ARBA00001968"/>
    </source>
</evidence>
<evidence type="ECO:0000256" key="4">
    <source>
        <dbReference type="ARBA" id="ARBA00023239"/>
    </source>
</evidence>
<dbReference type="GO" id="GO:0046872">
    <property type="term" value="F:metal ion binding"/>
    <property type="evidence" value="ECO:0007669"/>
    <property type="project" value="UniProtKB-KW"/>
</dbReference>
<evidence type="ECO:0000313" key="8">
    <source>
        <dbReference type="EMBL" id="MBC6498704.1"/>
    </source>
</evidence>
<dbReference type="Proteomes" id="UP000650485">
    <property type="component" value="Unassembled WGS sequence"/>
</dbReference>
<dbReference type="EMBL" id="JACSZT010000006">
    <property type="protein sequence ID" value="MBC6498704.1"/>
    <property type="molecule type" value="Genomic_DNA"/>
</dbReference>
<accession>A0A413FP35</accession>
<dbReference type="InterPro" id="IPR010197">
    <property type="entry name" value="OSBS/NAAAR"/>
</dbReference>
<reference evidence="8" key="1">
    <citation type="submission" date="2020-08" db="EMBL/GenBank/DDBJ databases">
        <title>Complete genome sequence of Weissella confusa strain FS54 provides insights into metabolic potential.</title>
        <authorList>
            <person name="Fhoula I."/>
            <person name="Najjari A."/>
            <person name="Lekired A."/>
            <person name="Bessrour-Aouam N."/>
            <person name="Jaballah S."/>
            <person name="Klibi N."/>
            <person name="Ouzari H.-I."/>
        </authorList>
    </citation>
    <scope>NUCLEOTIDE SEQUENCE</scope>
    <source>
        <strain evidence="8">FS54</strain>
    </source>
</reference>
<keyword evidence="3" id="KW-0460">Magnesium</keyword>
<dbReference type="InterPro" id="IPR029017">
    <property type="entry name" value="Enolase-like_N"/>
</dbReference>
<evidence type="ECO:0000256" key="3">
    <source>
        <dbReference type="ARBA" id="ARBA00022842"/>
    </source>
</evidence>
<feature type="domain" description="Mandelate racemase/muconate lactonizing enzyme C-terminal" evidence="7">
    <location>
        <begin position="145"/>
        <end position="236"/>
    </location>
</feature>
<evidence type="ECO:0000256" key="5">
    <source>
        <dbReference type="ARBA" id="ARBA00029491"/>
    </source>
</evidence>
<dbReference type="InterPro" id="IPR036849">
    <property type="entry name" value="Enolase-like_C_sf"/>
</dbReference>
<keyword evidence="2" id="KW-0479">Metal-binding</keyword>
<keyword evidence="4 8" id="KW-0456">Lyase</keyword>
<dbReference type="PANTHER" id="PTHR48073:SF5">
    <property type="entry name" value="O-SUCCINYLBENZOATE SYNTHASE"/>
    <property type="match status" value="1"/>
</dbReference>
<protein>
    <recommendedName>
        <fullName evidence="5 6">o-succinylbenzoate synthase</fullName>
        <ecNumber evidence="5 6">4.2.1.113</ecNumber>
    </recommendedName>
</protein>
<dbReference type="AlphaFoldDB" id="A0A413FP35"/>
<dbReference type="InterPro" id="IPR029065">
    <property type="entry name" value="Enolase_C-like"/>
</dbReference>
<dbReference type="SMART" id="SM00922">
    <property type="entry name" value="MR_MLE"/>
    <property type="match status" value="1"/>
</dbReference>